<dbReference type="PRINTS" id="PR00747">
    <property type="entry name" value="GLYHDRLASE47"/>
</dbReference>
<evidence type="ECO:0000256" key="6">
    <source>
        <dbReference type="ARBA" id="ARBA00023157"/>
    </source>
</evidence>
<comment type="catalytic activity">
    <reaction evidence="9">
        <text>N(4)-(alpha-D-Man-(1-&gt;2)-alpha-D-Man-(1-&gt;2)-alpha-D-Man-(1-&gt;3)-[alpha-D-Man-(1-&gt;3)-[alpha-D-Man-(1-&gt;2)-alpha-D-Man-(1-&gt;6)]-alpha-D-Man-(1-&gt;6)]-beta-D-Man-(1-&gt;4)-beta-D-GlcNAc-(1-&gt;4)-beta-D-GlcNAc)-L-asparaginyl-[protein] (N-glucan mannose isomer 8A1,2,3B1,3) + 3 H2O = N(4)-(alpha-D-Man-(1-&gt;3)-[alpha-D-Man-(1-&gt;3)-[alpha-D-Man-(1-&gt;6)]-alpha-D-Man-(1-&gt;6)]-beta-D-Man-(1-&gt;4)-beta-D-GlcNAc-(1-&gt;4)-beta-D-GlcNAc)-L-asparaginyl-[protein] (N-glucan mannose isomer 5A1,2) + 3 beta-D-mannose</text>
        <dbReference type="Rhea" id="RHEA:56028"/>
        <dbReference type="Rhea" id="RHEA-COMP:14358"/>
        <dbReference type="Rhea" id="RHEA-COMP:14367"/>
        <dbReference type="ChEBI" id="CHEBI:15377"/>
        <dbReference type="ChEBI" id="CHEBI:28563"/>
        <dbReference type="ChEBI" id="CHEBI:59087"/>
        <dbReference type="ChEBI" id="CHEBI:60628"/>
        <dbReference type="EC" id="3.2.1.113"/>
    </reaction>
</comment>
<comment type="catalytic activity">
    <reaction evidence="10">
        <text>N(4)-(alpha-D-Man-(1-&gt;2)-alpha-D-Man-(1-&gt;2)-alpha-D-Man-(1-&gt;3)-[alpha-D-Man-(1-&gt;2)-alpha-D-Man-(1-&gt;3)-[alpha-D-Man-(1-&gt;2)-alpha-D-Man-(1-&gt;6)]-alpha-D-Man-(1-&gt;6)]-beta-D-Man-(1-&gt;4)-beta-D-GlcNAc-(1-&gt;4)-beta-D-GlcNAc)-L-asparaginyl-[protein] (N-glucan mannose isomer 9A1,2,3B1,2,3) + 4 H2O = N(4)-(alpha-D-Man-(1-&gt;3)-[alpha-D-Man-(1-&gt;3)-[alpha-D-Man-(1-&gt;6)]-alpha-D-Man-(1-&gt;6)]-beta-D-Man-(1-&gt;4)-beta-D-GlcNAc-(1-&gt;4)-beta-D-GlcNAc)-L-asparaginyl-[protein] (N-glucan mannose isomer 5A1,2) + 4 beta-D-mannose</text>
        <dbReference type="Rhea" id="RHEA:56008"/>
        <dbReference type="Rhea" id="RHEA-COMP:14356"/>
        <dbReference type="Rhea" id="RHEA-COMP:14367"/>
        <dbReference type="ChEBI" id="CHEBI:15377"/>
        <dbReference type="ChEBI" id="CHEBI:28563"/>
        <dbReference type="ChEBI" id="CHEBI:59087"/>
        <dbReference type="ChEBI" id="CHEBI:139493"/>
        <dbReference type="EC" id="3.2.1.113"/>
    </reaction>
</comment>
<evidence type="ECO:0000256" key="4">
    <source>
        <dbReference type="ARBA" id="ARBA00022729"/>
    </source>
</evidence>
<dbReference type="GO" id="GO:0005975">
    <property type="term" value="P:carbohydrate metabolic process"/>
    <property type="evidence" value="ECO:0007669"/>
    <property type="project" value="InterPro"/>
</dbReference>
<dbReference type="GO" id="GO:0005509">
    <property type="term" value="F:calcium ion binding"/>
    <property type="evidence" value="ECO:0007669"/>
    <property type="project" value="InterPro"/>
</dbReference>
<evidence type="ECO:0000256" key="7">
    <source>
        <dbReference type="ARBA" id="ARBA00023180"/>
    </source>
</evidence>
<dbReference type="PANTHER" id="PTHR11742">
    <property type="entry name" value="MANNOSYL-OLIGOSACCHARIDE ALPHA-1,2-MANNOSIDASE-RELATED"/>
    <property type="match status" value="1"/>
</dbReference>
<evidence type="ECO:0000256" key="2">
    <source>
        <dbReference type="ARBA" id="ARBA00004922"/>
    </source>
</evidence>
<dbReference type="EMBL" id="UIGY01000052">
    <property type="protein sequence ID" value="SUZ09565.1"/>
    <property type="molecule type" value="Genomic_DNA"/>
</dbReference>
<dbReference type="GO" id="GO:0004571">
    <property type="term" value="F:mannosyl-oligosaccharide 1,2-alpha-mannosidase activity"/>
    <property type="evidence" value="ECO:0007669"/>
    <property type="project" value="UniProtKB-EC"/>
</dbReference>
<evidence type="ECO:0000256" key="9">
    <source>
        <dbReference type="ARBA" id="ARBA00047669"/>
    </source>
</evidence>
<dbReference type="InterPro" id="IPR036026">
    <property type="entry name" value="Seven-hairpin_glycosidases"/>
</dbReference>
<dbReference type="InterPro" id="IPR012341">
    <property type="entry name" value="6hp_glycosidase-like_sf"/>
</dbReference>
<comment type="similarity">
    <text evidence="3 11">Belongs to the glycosyl hydrolase 47 family.</text>
</comment>
<dbReference type="SUPFAM" id="SSF48225">
    <property type="entry name" value="Seven-hairpin glycosidases"/>
    <property type="match status" value="1"/>
</dbReference>
<keyword evidence="5 11" id="KW-0378">Hydrolase</keyword>
<dbReference type="GO" id="GO:0005783">
    <property type="term" value="C:endoplasmic reticulum"/>
    <property type="evidence" value="ECO:0007669"/>
    <property type="project" value="TreeGrafter"/>
</dbReference>
<dbReference type="Pfam" id="PF01532">
    <property type="entry name" value="Glyco_hydro_47"/>
    <property type="match status" value="1"/>
</dbReference>
<dbReference type="EC" id="3.2.1.-" evidence="11"/>
<accession>A0A381L6N1</accession>
<feature type="signal peptide" evidence="12">
    <location>
        <begin position="1"/>
        <end position="17"/>
    </location>
</feature>
<feature type="chain" id="PRO_5016995924" description="alpha-1,2-Mannosidase" evidence="12">
    <location>
        <begin position="18"/>
        <end position="100"/>
    </location>
</feature>
<keyword evidence="4 12" id="KW-0732">Signal</keyword>
<evidence type="ECO:0000256" key="10">
    <source>
        <dbReference type="ARBA" id="ARBA00048605"/>
    </source>
</evidence>
<sequence length="100" mass="11136">MYYFSLLAAATFTVISAQTCESPHFYLNQRQVGIDKNQARANAVKEAFLHAWDGYYRYAAPNDELHPVTNSFSNSRNGWAASAVDALSTAILMKESKVVN</sequence>
<gene>
    <name evidence="13" type="ORF">BGT96224V2_LOCUS2686</name>
</gene>
<name>A0A381L6N1_BLUGR</name>
<organism evidence="13">
    <name type="scientific">Blumeria graminis f. sp. tritici 96224</name>
    <dbReference type="NCBI Taxonomy" id="1268274"/>
    <lineage>
        <taxon>Eukaryota</taxon>
        <taxon>Fungi</taxon>
        <taxon>Dikarya</taxon>
        <taxon>Ascomycota</taxon>
        <taxon>Pezizomycotina</taxon>
        <taxon>Leotiomycetes</taxon>
        <taxon>Erysiphales</taxon>
        <taxon>Erysiphaceae</taxon>
        <taxon>Blumeria</taxon>
    </lineage>
</organism>
<dbReference type="OrthoDB" id="8118055at2759"/>
<evidence type="ECO:0000256" key="11">
    <source>
        <dbReference type="RuleBase" id="RU361193"/>
    </source>
</evidence>
<protein>
    <recommendedName>
        <fullName evidence="11">alpha-1,2-Mannosidase</fullName>
        <ecNumber evidence="11">3.2.1.-</ecNumber>
    </recommendedName>
</protein>
<dbReference type="InterPro" id="IPR001382">
    <property type="entry name" value="Glyco_hydro_47"/>
</dbReference>
<keyword evidence="6" id="KW-1015">Disulfide bond</keyword>
<dbReference type="PANTHER" id="PTHR11742:SF101">
    <property type="entry name" value="MANNOSYL-OLIGOSACCHARIDE ALPHA-1,2-MANNOSIDASE 1B"/>
    <property type="match status" value="1"/>
</dbReference>
<reference evidence="13" key="1">
    <citation type="submission" date="2018-07" db="EMBL/GenBank/DDBJ databases">
        <authorList>
            <person name="Quirk P.G."/>
            <person name="Krulwich T.A."/>
        </authorList>
    </citation>
    <scope>NUCLEOTIDE SEQUENCE</scope>
    <source>
        <strain evidence="13">96224</strain>
    </source>
</reference>
<comment type="pathway">
    <text evidence="2">Protein modification; protein glycosylation.</text>
</comment>
<dbReference type="GO" id="GO:0036503">
    <property type="term" value="P:ERAD pathway"/>
    <property type="evidence" value="ECO:0007669"/>
    <property type="project" value="UniProtKB-ARBA"/>
</dbReference>
<comment type="cofactor">
    <cofactor evidence="1">
        <name>Ca(2+)</name>
        <dbReference type="ChEBI" id="CHEBI:29108"/>
    </cofactor>
</comment>
<evidence type="ECO:0000256" key="5">
    <source>
        <dbReference type="ARBA" id="ARBA00022801"/>
    </source>
</evidence>
<dbReference type="Gene3D" id="1.50.10.10">
    <property type="match status" value="1"/>
</dbReference>
<proteinExistence type="inferred from homology"/>
<dbReference type="AlphaFoldDB" id="A0A381L6N1"/>
<evidence type="ECO:0000256" key="3">
    <source>
        <dbReference type="ARBA" id="ARBA00007658"/>
    </source>
</evidence>
<keyword evidence="7" id="KW-0325">Glycoprotein</keyword>
<evidence type="ECO:0000256" key="12">
    <source>
        <dbReference type="SAM" id="SignalP"/>
    </source>
</evidence>
<dbReference type="UniPathway" id="UPA00378"/>
<evidence type="ECO:0000313" key="13">
    <source>
        <dbReference type="EMBL" id="SUZ09565.1"/>
    </source>
</evidence>
<evidence type="ECO:0000256" key="1">
    <source>
        <dbReference type="ARBA" id="ARBA00001913"/>
    </source>
</evidence>
<dbReference type="GO" id="GO:0016020">
    <property type="term" value="C:membrane"/>
    <property type="evidence" value="ECO:0007669"/>
    <property type="project" value="InterPro"/>
</dbReference>
<keyword evidence="8 11" id="KW-0326">Glycosidase</keyword>
<evidence type="ECO:0000256" key="8">
    <source>
        <dbReference type="ARBA" id="ARBA00023295"/>
    </source>
</evidence>
<dbReference type="InterPro" id="IPR050749">
    <property type="entry name" value="Glycosyl_Hydrolase_47"/>
</dbReference>